<dbReference type="InterPro" id="IPR051397">
    <property type="entry name" value="Zn-ADH-like_protein"/>
</dbReference>
<evidence type="ECO:0000259" key="1">
    <source>
        <dbReference type="SMART" id="SM00829"/>
    </source>
</evidence>
<organism evidence="2 3">
    <name type="scientific">Gaiella occulta</name>
    <dbReference type="NCBI Taxonomy" id="1002870"/>
    <lineage>
        <taxon>Bacteria</taxon>
        <taxon>Bacillati</taxon>
        <taxon>Actinomycetota</taxon>
        <taxon>Thermoleophilia</taxon>
        <taxon>Gaiellales</taxon>
        <taxon>Gaiellaceae</taxon>
        <taxon>Gaiella</taxon>
    </lineage>
</organism>
<name>A0A7M2YW65_9ACTN</name>
<dbReference type="InterPro" id="IPR014188">
    <property type="entry name" value="Acrylyl-CoA_reductase_AcuI"/>
</dbReference>
<evidence type="ECO:0000313" key="2">
    <source>
        <dbReference type="EMBL" id="RDI74373.1"/>
    </source>
</evidence>
<sequence length="357" mass="37540">MGELVQALGVPARFRGFVAERTDDRVETGIRELSQEDLADEAVTVRVAWSSVNYKDGLACSPHGRVARISPLVPGIDLAGEVVASTSPRFRAGDLVVAHGYEIGTSHHGGFAEYARLPDEWVVPLPQGLSTREAIAIGTAGFTAALSVHQLESRGLEPVDGPILVTGASGGVGSTAVAILAARGYEVVASTGKEAAREWLRELGAARVLGREEIAAGPERPLGREEWAAAVDCVGGSTLAGVLGLLRYGGAVAACGLTGGRELSTTVLPFILRGVALLGTDSVQCPLDLRTELWGRIAGDLRPRKLERIVASEIELEDLEPSLAAILRGEIRGRTLVRCSAETSRSPMADERSPDGE</sequence>
<dbReference type="PANTHER" id="PTHR43677:SF1">
    <property type="entry name" value="ACRYLYL-COA REDUCTASE ACUI-RELATED"/>
    <property type="match status" value="1"/>
</dbReference>
<dbReference type="InterPro" id="IPR020843">
    <property type="entry name" value="ER"/>
</dbReference>
<dbReference type="InterPro" id="IPR036291">
    <property type="entry name" value="NAD(P)-bd_dom_sf"/>
</dbReference>
<dbReference type="Proteomes" id="UP000254134">
    <property type="component" value="Unassembled WGS sequence"/>
</dbReference>
<dbReference type="NCBIfam" id="TIGR02823">
    <property type="entry name" value="oxido_YhdH"/>
    <property type="match status" value="1"/>
</dbReference>
<dbReference type="InterPro" id="IPR011032">
    <property type="entry name" value="GroES-like_sf"/>
</dbReference>
<dbReference type="SUPFAM" id="SSF51735">
    <property type="entry name" value="NAD(P)-binding Rossmann-fold domains"/>
    <property type="match status" value="1"/>
</dbReference>
<feature type="domain" description="Enoyl reductase (ER)" evidence="1">
    <location>
        <begin position="21"/>
        <end position="337"/>
    </location>
</feature>
<gene>
    <name evidence="2" type="ORF">Gocc_1949</name>
</gene>
<dbReference type="EMBL" id="QQZY01000004">
    <property type="protein sequence ID" value="RDI74373.1"/>
    <property type="molecule type" value="Genomic_DNA"/>
</dbReference>
<dbReference type="InterPro" id="IPR013149">
    <property type="entry name" value="ADH-like_C"/>
</dbReference>
<protein>
    <submittedName>
        <fullName evidence="2">YhdH/YhfP-type quinone oxidoreductase</fullName>
    </submittedName>
</protein>
<dbReference type="Gene3D" id="3.40.50.720">
    <property type="entry name" value="NAD(P)-binding Rossmann-like Domain"/>
    <property type="match status" value="1"/>
</dbReference>
<proteinExistence type="predicted"/>
<dbReference type="SUPFAM" id="SSF50129">
    <property type="entry name" value="GroES-like"/>
    <property type="match status" value="1"/>
</dbReference>
<reference evidence="2 3" key="1">
    <citation type="submission" date="2018-07" db="EMBL/GenBank/DDBJ databases">
        <title>High-quality-draft genome sequence of Gaiella occulta.</title>
        <authorList>
            <person name="Severino R."/>
            <person name="Froufe H.J.C."/>
            <person name="Rainey F.A."/>
            <person name="Barroso C."/>
            <person name="Albuquerque L."/>
            <person name="Lobo-Da-Cunha A."/>
            <person name="Da Costa M.S."/>
            <person name="Egas C."/>
        </authorList>
    </citation>
    <scope>NUCLEOTIDE SEQUENCE [LARGE SCALE GENOMIC DNA]</scope>
    <source>
        <strain evidence="2 3">F2-233</strain>
    </source>
</reference>
<evidence type="ECO:0000313" key="3">
    <source>
        <dbReference type="Proteomes" id="UP000254134"/>
    </source>
</evidence>
<dbReference type="InterPro" id="IPR013154">
    <property type="entry name" value="ADH-like_N"/>
</dbReference>
<dbReference type="OrthoDB" id="9782155at2"/>
<dbReference type="Gene3D" id="3.90.180.10">
    <property type="entry name" value="Medium-chain alcohol dehydrogenases, catalytic domain"/>
    <property type="match status" value="1"/>
</dbReference>
<dbReference type="Pfam" id="PF00107">
    <property type="entry name" value="ADH_zinc_N"/>
    <property type="match status" value="1"/>
</dbReference>
<dbReference type="RefSeq" id="WP_114796370.1">
    <property type="nucleotide sequence ID" value="NZ_QQZY01000004.1"/>
</dbReference>
<dbReference type="SMART" id="SM00829">
    <property type="entry name" value="PKS_ER"/>
    <property type="match status" value="1"/>
</dbReference>
<dbReference type="AlphaFoldDB" id="A0A7M2YW65"/>
<comment type="caution">
    <text evidence="2">The sequence shown here is derived from an EMBL/GenBank/DDBJ whole genome shotgun (WGS) entry which is preliminary data.</text>
</comment>
<dbReference type="GO" id="GO:0043957">
    <property type="term" value="F:acryloyl-CoA reductase (NADPH) activity"/>
    <property type="evidence" value="ECO:0007669"/>
    <property type="project" value="TreeGrafter"/>
</dbReference>
<dbReference type="PANTHER" id="PTHR43677">
    <property type="entry name" value="SHORT-CHAIN DEHYDROGENASE/REDUCTASE"/>
    <property type="match status" value="1"/>
</dbReference>
<accession>A0A7M2YW65</accession>
<reference evidence="3" key="2">
    <citation type="journal article" date="2019" name="MicrobiologyOpen">
        <title>High-quality draft genome sequence of Gaiella occulta isolated from a 150 meter deep mineral water borehole and comparison with the genome sequences of other deep-branching lineages of the phylum Actinobacteria.</title>
        <authorList>
            <person name="Severino R."/>
            <person name="Froufe H.J.C."/>
            <person name="Barroso C."/>
            <person name="Albuquerque L."/>
            <person name="Lobo-da-Cunha A."/>
            <person name="da Costa M.S."/>
            <person name="Egas C."/>
        </authorList>
    </citation>
    <scope>NUCLEOTIDE SEQUENCE [LARGE SCALE GENOMIC DNA]</scope>
    <source>
        <strain evidence="3">F2-233</strain>
    </source>
</reference>
<dbReference type="Pfam" id="PF08240">
    <property type="entry name" value="ADH_N"/>
    <property type="match status" value="1"/>
</dbReference>
<keyword evidence="3" id="KW-1185">Reference proteome</keyword>